<sequence length="517" mass="60749">MAYLQSKYWKNRFMQLNESLLQKGEQYQRELEREYKAAITEIEKDIEIWLKRLADNNGISLSEAKKLLREHELDEFHWSVYEYIKKGKENALNQRWMKELENASAKVHISRYEALLMQIRQRLELLYKSQDEGMKKVSEEILSESYYYTIYEVQKRLEQGMPFARLNDKAIEMVISKPWAADGKTFSDRIWGNKEKLISELQTNLTQSLIRGDPPDKAIKAISQRLNVTKQQAGRLVMTESAFFATEGQRRAYEELEVEQYEIVATLDSHTSEICRSLDGKVLPMKDYSPGNTAPPFHPWCRTVTVPYFDDNFTQRAARGSDGRTYYVDGDMSYNDWWNSLSEDEQGKLILDRKKSQNYSRDKKQYEKYKEILGDQVPKSFDKFQEMKYNDVEKWEELQLRYQDEKLRTRIRSDAVIKTIEVGKQGKHIKGHNNYIQGRSYLLVSMEEAQKLVNKYAGTGILIRDSNGNWSNKEIVKTDKDIGVYININTGIEAITDRFIIHYSKKGVHIVPAKKEW</sequence>
<evidence type="ECO:0000259" key="2">
    <source>
        <dbReference type="Pfam" id="PF15542"/>
    </source>
</evidence>
<name>A0A7C8HGD0_9FIRM</name>
<dbReference type="AlphaFoldDB" id="A0A7C8HGD0"/>
<dbReference type="OrthoDB" id="9765386at2"/>
<gene>
    <name evidence="3" type="ORF">GND95_08710</name>
</gene>
<evidence type="ECO:0000313" key="4">
    <source>
        <dbReference type="Proteomes" id="UP000483018"/>
    </source>
</evidence>
<dbReference type="Pfam" id="PF15542">
    <property type="entry name" value="Ntox50"/>
    <property type="match status" value="1"/>
</dbReference>
<evidence type="ECO:0000259" key="1">
    <source>
        <dbReference type="Pfam" id="PF04233"/>
    </source>
</evidence>
<evidence type="ECO:0000313" key="3">
    <source>
        <dbReference type="EMBL" id="KAE9633725.1"/>
    </source>
</evidence>
<reference evidence="3 4" key="1">
    <citation type="submission" date="2019-12" db="EMBL/GenBank/DDBJ databases">
        <title>Defluviitalea raffinosedens, isolated from a biogas fermenter, genome sequencing and characterization.</title>
        <authorList>
            <person name="Rettenmaier R."/>
            <person name="Schneider M."/>
            <person name="Neuhaus K."/>
            <person name="Liebl W."/>
            <person name="Zverlov V."/>
        </authorList>
    </citation>
    <scope>NUCLEOTIDE SEQUENCE [LARGE SCALE GENOMIC DNA]</scope>
    <source>
        <strain evidence="3 4">249c-K6</strain>
    </source>
</reference>
<dbReference type="Proteomes" id="UP000483018">
    <property type="component" value="Unassembled WGS sequence"/>
</dbReference>
<keyword evidence="4" id="KW-1185">Reference proteome</keyword>
<dbReference type="NCBIfam" id="TIGR01641">
    <property type="entry name" value="phageSPP1_gp7"/>
    <property type="match status" value="1"/>
</dbReference>
<dbReference type="Pfam" id="PF04233">
    <property type="entry name" value="Phage_Mu_F"/>
    <property type="match status" value="1"/>
</dbReference>
<protein>
    <submittedName>
        <fullName evidence="3">Phage head morphogenesis protein</fullName>
    </submittedName>
</protein>
<feature type="domain" description="Phage head morphogenesis" evidence="1">
    <location>
        <begin position="200"/>
        <end position="305"/>
    </location>
</feature>
<proteinExistence type="predicted"/>
<comment type="caution">
    <text evidence="3">The sequence shown here is derived from an EMBL/GenBank/DDBJ whole genome shotgun (WGS) entry which is preliminary data.</text>
</comment>
<accession>A0A7C8HGD0</accession>
<dbReference type="RefSeq" id="WP_158740496.1">
    <property type="nucleotide sequence ID" value="NZ_WSLF01000007.1"/>
</dbReference>
<dbReference type="InterPro" id="IPR006528">
    <property type="entry name" value="Phage_head_morphogenesis_dom"/>
</dbReference>
<dbReference type="InterPro" id="IPR029100">
    <property type="entry name" value="Ntox50"/>
</dbReference>
<organism evidence="3 4">
    <name type="scientific">Defluviitalea raffinosedens</name>
    <dbReference type="NCBI Taxonomy" id="1450156"/>
    <lineage>
        <taxon>Bacteria</taxon>
        <taxon>Bacillati</taxon>
        <taxon>Bacillota</taxon>
        <taxon>Clostridia</taxon>
        <taxon>Lachnospirales</taxon>
        <taxon>Defluviitaleaceae</taxon>
        <taxon>Defluviitalea</taxon>
    </lineage>
</organism>
<feature type="domain" description="Bacterial toxin 50" evidence="2">
    <location>
        <begin position="420"/>
        <end position="512"/>
    </location>
</feature>
<dbReference type="EMBL" id="WSLF01000007">
    <property type="protein sequence ID" value="KAE9633725.1"/>
    <property type="molecule type" value="Genomic_DNA"/>
</dbReference>